<dbReference type="InterPro" id="IPR005198">
    <property type="entry name" value="Glyco_hydro_76"/>
</dbReference>
<gene>
    <name evidence="1" type="ORF">ACPOL_7069</name>
</gene>
<protein>
    <recommendedName>
        <fullName evidence="3">Glycosyl hydrolase</fullName>
    </recommendedName>
</protein>
<dbReference type="EMBL" id="CP030843">
    <property type="protein sequence ID" value="AXC16263.1"/>
    <property type="molecule type" value="Genomic_DNA"/>
</dbReference>
<dbReference type="PANTHER" id="PTHR47791:SF1">
    <property type="entry name" value="ENDO MANNANASE, GH76 FAMILY (EUROFUNG)"/>
    <property type="match status" value="1"/>
</dbReference>
<dbReference type="GO" id="GO:0005975">
    <property type="term" value="P:carbohydrate metabolic process"/>
    <property type="evidence" value="ECO:0007669"/>
    <property type="project" value="InterPro"/>
</dbReference>
<evidence type="ECO:0008006" key="3">
    <source>
        <dbReference type="Google" id="ProtNLM"/>
    </source>
</evidence>
<dbReference type="PANTHER" id="PTHR47791">
    <property type="entry name" value="MEIOTICALLY UP-REGULATED GENE 191 PROTEIN"/>
    <property type="match status" value="1"/>
</dbReference>
<dbReference type="Proteomes" id="UP000253606">
    <property type="component" value="Plasmid pACPOL4"/>
</dbReference>
<reference evidence="1 2" key="1">
    <citation type="journal article" date="2018" name="Front. Microbiol.">
        <title>Hydrolytic Capabilities as a Key to Environmental Success: Chitinolytic and Cellulolytic Acidobacteria From Acidic Sub-arctic Soils and Boreal Peatlands.</title>
        <authorList>
            <person name="Belova S.E."/>
            <person name="Ravin N.V."/>
            <person name="Pankratov T.A."/>
            <person name="Rakitin A.L."/>
            <person name="Ivanova A.A."/>
            <person name="Beletsky A.V."/>
            <person name="Mardanov A.V."/>
            <person name="Sinninghe Damste J.S."/>
            <person name="Dedysh S.N."/>
        </authorList>
    </citation>
    <scope>NUCLEOTIDE SEQUENCE [LARGE SCALE GENOMIC DNA]</scope>
    <source>
        <strain evidence="1 2">SBC82</strain>
        <plasmid evidence="2">pacpol4</plasmid>
    </source>
</reference>
<sequence length="343" mass="37943">MSSGVASAQGPSYGERASLAIGTLQTWYDLDSGLYKTTGWWNSANALTVLADFARIAKSRKYDFVFSSTLSTAQKTSPGFINKYYDDEGWWALAWIDVYDLTHDERYLASAALIFADMTYGWDQTCSGGIWWSKDRKYKKAIANELFLSVAARLALLTRDPRQRTTYLAWADREWQWFANSGMINPQQLVNDGLTESCKNNQRTVWTYNQGLGGLVALHAVSGDAATLSEAHRIARAALSSLTDQQGVLHDPCEPKCGGDGTQFKGVFARNLRALNEADPRPAYDRFVRTNADSIWNQVRPPDYHLCEGWSSTSGTPDASSQSSALDVLVTAAKLSATTRAIQ</sequence>
<dbReference type="Pfam" id="PF03663">
    <property type="entry name" value="Glyco_hydro_76"/>
    <property type="match status" value="1"/>
</dbReference>
<organism evidence="1 2">
    <name type="scientific">Acidisarcina polymorpha</name>
    <dbReference type="NCBI Taxonomy" id="2211140"/>
    <lineage>
        <taxon>Bacteria</taxon>
        <taxon>Pseudomonadati</taxon>
        <taxon>Acidobacteriota</taxon>
        <taxon>Terriglobia</taxon>
        <taxon>Terriglobales</taxon>
        <taxon>Acidobacteriaceae</taxon>
        <taxon>Acidisarcina</taxon>
    </lineage>
</organism>
<evidence type="ECO:0000313" key="2">
    <source>
        <dbReference type="Proteomes" id="UP000253606"/>
    </source>
</evidence>
<dbReference type="KEGG" id="abas:ACPOL_7069"/>
<name>A0A2Z5GAN1_9BACT</name>
<keyword evidence="1" id="KW-0614">Plasmid</keyword>
<geneLocation type="plasmid" evidence="2">
    <name>pacpol4</name>
</geneLocation>
<proteinExistence type="predicted"/>
<keyword evidence="2" id="KW-1185">Reference proteome</keyword>
<dbReference type="SUPFAM" id="SSF48208">
    <property type="entry name" value="Six-hairpin glycosidases"/>
    <property type="match status" value="1"/>
</dbReference>
<dbReference type="OrthoDB" id="6387072at2"/>
<accession>A0A2Z5GAN1</accession>
<dbReference type="InterPro" id="IPR008928">
    <property type="entry name" value="6-hairpin_glycosidase_sf"/>
</dbReference>
<dbReference type="Gene3D" id="1.50.10.20">
    <property type="match status" value="1"/>
</dbReference>
<dbReference type="RefSeq" id="WP_114211426.1">
    <property type="nucleotide sequence ID" value="NZ_CP030843.1"/>
</dbReference>
<dbReference type="AlphaFoldDB" id="A0A2Z5GAN1"/>
<dbReference type="InterPro" id="IPR053169">
    <property type="entry name" value="MUG_Protein"/>
</dbReference>
<evidence type="ECO:0000313" key="1">
    <source>
        <dbReference type="EMBL" id="AXC16263.1"/>
    </source>
</evidence>